<dbReference type="InterPro" id="IPR003812">
    <property type="entry name" value="Fido"/>
</dbReference>
<proteinExistence type="predicted"/>
<evidence type="ECO:0000259" key="4">
    <source>
        <dbReference type="PROSITE" id="PS51459"/>
    </source>
</evidence>
<dbReference type="InterPro" id="IPR036597">
    <property type="entry name" value="Fido-like_dom_sf"/>
</dbReference>
<dbReference type="SUPFAM" id="SSF140931">
    <property type="entry name" value="Fic-like"/>
    <property type="match status" value="1"/>
</dbReference>
<dbReference type="Proteomes" id="UP001198163">
    <property type="component" value="Unassembled WGS sequence"/>
</dbReference>
<keyword evidence="6" id="KW-1185">Reference proteome</keyword>
<dbReference type="GO" id="GO:0005524">
    <property type="term" value="F:ATP binding"/>
    <property type="evidence" value="ECO:0007669"/>
    <property type="project" value="UniProtKB-KW"/>
</dbReference>
<evidence type="ECO:0000256" key="1">
    <source>
        <dbReference type="PIRSR" id="PIRSR640198-1"/>
    </source>
</evidence>
<dbReference type="Pfam" id="PF02661">
    <property type="entry name" value="Fic"/>
    <property type="match status" value="1"/>
</dbReference>
<feature type="domain" description="Fido" evidence="4">
    <location>
        <begin position="100"/>
        <end position="242"/>
    </location>
</feature>
<dbReference type="PROSITE" id="PS51459">
    <property type="entry name" value="FIDO"/>
    <property type="match status" value="1"/>
</dbReference>
<dbReference type="InterPro" id="IPR049514">
    <property type="entry name" value="Fic-like_C"/>
</dbReference>
<comment type="caution">
    <text evidence="5">The sequence shown here is derived from an EMBL/GenBank/DDBJ whole genome shotgun (WGS) entry which is preliminary data.</text>
</comment>
<feature type="active site" evidence="1">
    <location>
        <position position="179"/>
    </location>
</feature>
<dbReference type="AlphaFoldDB" id="A0AAE3JIQ9"/>
<dbReference type="PANTHER" id="PTHR13504:SF38">
    <property type="entry name" value="FIDO DOMAIN-CONTAINING PROTEIN"/>
    <property type="match status" value="1"/>
</dbReference>
<name>A0AAE3JIQ9_9SPIR</name>
<dbReference type="EMBL" id="JAINWA010000003">
    <property type="protein sequence ID" value="MCD1655512.1"/>
    <property type="molecule type" value="Genomic_DNA"/>
</dbReference>
<evidence type="ECO:0000313" key="6">
    <source>
        <dbReference type="Proteomes" id="UP001198163"/>
    </source>
</evidence>
<feature type="binding site" evidence="2">
    <location>
        <begin position="130"/>
        <end position="138"/>
    </location>
    <ligand>
        <name>ATP</name>
        <dbReference type="ChEBI" id="CHEBI:30616"/>
    </ligand>
</feature>
<feature type="site" description="Important for autoinhibition of adenylyltransferase activity" evidence="3">
    <location>
        <position position="56"/>
    </location>
</feature>
<keyword evidence="2" id="KW-0547">Nucleotide-binding</keyword>
<keyword evidence="2" id="KW-0067">ATP-binding</keyword>
<dbReference type="RefSeq" id="WP_230756805.1">
    <property type="nucleotide sequence ID" value="NZ_JAINWA010000003.1"/>
</dbReference>
<feature type="binding site" evidence="2">
    <location>
        <begin position="183"/>
        <end position="190"/>
    </location>
    <ligand>
        <name>ATP</name>
        <dbReference type="ChEBI" id="CHEBI:30616"/>
    </ligand>
</feature>
<feature type="binding site" evidence="2">
    <location>
        <begin position="220"/>
        <end position="221"/>
    </location>
    <ligand>
        <name>ATP</name>
        <dbReference type="ChEBI" id="CHEBI:30616"/>
    </ligand>
</feature>
<sequence length="330" mass="37318">MGNYVPPFKITAKSITLIAEISAQLERYAIRMEQSDSLRLRKANRIKTIQGSLAIEGNTLSEEQITAILEGKHVIAPLREVQEVRNAIDTYDRFTNWDPYSEKDLLAAHGCMMKGLIDEVGQFRHGGVGVIAGTEVIHLAPPADRVPFLVNDLLSWLKQSEDHPLVKSSVFHYEFEFIHPFADGNGRMGRLWQTLILSTWKPVFAHVPIENLVYAHQAEYYQAIGDSTEKTDAGIFVEFLLGAILEALQAQHAVTPEVSHEVTPEVERLIKVFKKGEELTRKELQERLGLKDEKNFRQKYLLPALAGGYVDMTVPDKPNSRLQKYKKSNP</sequence>
<reference evidence="5" key="1">
    <citation type="submission" date="2021-08" db="EMBL/GenBank/DDBJ databases">
        <title>Comparative analyses of Brucepasteria parasyntrophica and Teretinema zuelzerae.</title>
        <authorList>
            <person name="Song Y."/>
            <person name="Brune A."/>
        </authorList>
    </citation>
    <scope>NUCLEOTIDE SEQUENCE</scope>
    <source>
        <strain evidence="5">DSM 1903</strain>
    </source>
</reference>
<gene>
    <name evidence="5" type="ORF">K7J14_12485</name>
</gene>
<dbReference type="Pfam" id="PF21247">
    <property type="entry name" value="Fic-like_C"/>
    <property type="match status" value="1"/>
</dbReference>
<evidence type="ECO:0000313" key="5">
    <source>
        <dbReference type="EMBL" id="MCD1655512.1"/>
    </source>
</evidence>
<evidence type="ECO:0000256" key="3">
    <source>
        <dbReference type="PIRSR" id="PIRSR640198-3"/>
    </source>
</evidence>
<evidence type="ECO:0000256" key="2">
    <source>
        <dbReference type="PIRSR" id="PIRSR640198-2"/>
    </source>
</evidence>
<accession>A0AAE3JIQ9</accession>
<protein>
    <submittedName>
        <fullName evidence="5">Fic family protein</fullName>
    </submittedName>
</protein>
<dbReference type="InterPro" id="IPR040198">
    <property type="entry name" value="Fido_containing"/>
</dbReference>
<dbReference type="Gene3D" id="1.10.3290.10">
    <property type="entry name" value="Fido-like domain"/>
    <property type="match status" value="1"/>
</dbReference>
<organism evidence="5 6">
    <name type="scientific">Teretinema zuelzerae</name>
    <dbReference type="NCBI Taxonomy" id="156"/>
    <lineage>
        <taxon>Bacteria</taxon>
        <taxon>Pseudomonadati</taxon>
        <taxon>Spirochaetota</taxon>
        <taxon>Spirochaetia</taxon>
        <taxon>Spirochaetales</taxon>
        <taxon>Treponemataceae</taxon>
        <taxon>Teretinema</taxon>
    </lineage>
</organism>
<dbReference type="PANTHER" id="PTHR13504">
    <property type="entry name" value="FIDO DOMAIN-CONTAINING PROTEIN DDB_G0283145"/>
    <property type="match status" value="1"/>
</dbReference>